<evidence type="ECO:0000313" key="14">
    <source>
        <dbReference type="Proteomes" id="UP001178507"/>
    </source>
</evidence>
<dbReference type="PROSITE" id="PS51864">
    <property type="entry name" value="ASTACIN"/>
    <property type="match status" value="1"/>
</dbReference>
<evidence type="ECO:0000256" key="5">
    <source>
        <dbReference type="ARBA" id="ARBA00022833"/>
    </source>
</evidence>
<dbReference type="InterPro" id="IPR006026">
    <property type="entry name" value="Peptidase_Metallo"/>
</dbReference>
<keyword evidence="7" id="KW-1015">Disulfide bond</keyword>
<dbReference type="CDD" id="cd04280">
    <property type="entry name" value="ZnMc_astacin_like"/>
    <property type="match status" value="1"/>
</dbReference>
<feature type="binding site" evidence="8">
    <location>
        <position position="304"/>
    </location>
    <ligand>
        <name>Zn(2+)</name>
        <dbReference type="ChEBI" id="CHEBI:29105"/>
        <note>catalytic</note>
    </ligand>
</feature>
<dbReference type="InterPro" id="IPR034035">
    <property type="entry name" value="Astacin-like_dom"/>
</dbReference>
<dbReference type="PANTHER" id="PTHR10127">
    <property type="entry name" value="DISCOIDIN, CUB, EGF, LAMININ , AND ZINC METALLOPROTEASE DOMAIN CONTAINING"/>
    <property type="match status" value="1"/>
</dbReference>
<dbReference type="InterPro" id="IPR001506">
    <property type="entry name" value="Peptidase_M12A"/>
</dbReference>
<dbReference type="PRINTS" id="PR00480">
    <property type="entry name" value="ASTACIN"/>
</dbReference>
<dbReference type="PANTHER" id="PTHR10127:SF780">
    <property type="entry name" value="METALLOENDOPEPTIDASE"/>
    <property type="match status" value="1"/>
</dbReference>
<keyword evidence="4 8" id="KW-0378">Hydrolase</keyword>
<keyword evidence="14" id="KW-1185">Reference proteome</keyword>
<evidence type="ECO:0000313" key="13">
    <source>
        <dbReference type="EMBL" id="CAJ1370133.1"/>
    </source>
</evidence>
<feature type="binding site" evidence="8">
    <location>
        <position position="308"/>
    </location>
    <ligand>
        <name>Zn(2+)</name>
        <dbReference type="ChEBI" id="CHEBI:29105"/>
        <note>catalytic</note>
    </ligand>
</feature>
<evidence type="ECO:0000256" key="9">
    <source>
        <dbReference type="RuleBase" id="RU361183"/>
    </source>
</evidence>
<dbReference type="AlphaFoldDB" id="A0AA36HJC7"/>
<dbReference type="GO" id="GO:0005576">
    <property type="term" value="C:extracellular region"/>
    <property type="evidence" value="ECO:0007669"/>
    <property type="project" value="InterPro"/>
</dbReference>
<comment type="cofactor">
    <cofactor evidence="8 9">
        <name>Zn(2+)</name>
        <dbReference type="ChEBI" id="CHEBI:29105"/>
    </cofactor>
    <text evidence="8 9">Binds 1 zinc ion per subunit.</text>
</comment>
<evidence type="ECO:0000259" key="11">
    <source>
        <dbReference type="PROSITE" id="PS50948"/>
    </source>
</evidence>
<keyword evidence="10" id="KW-0472">Membrane</keyword>
<feature type="domain" description="Peptidase M12A" evidence="12">
    <location>
        <begin position="202"/>
        <end position="409"/>
    </location>
</feature>
<feature type="domain" description="Apple" evidence="11">
    <location>
        <begin position="22"/>
        <end position="94"/>
    </location>
</feature>
<keyword evidence="10" id="KW-1133">Transmembrane helix</keyword>
<evidence type="ECO:0000256" key="10">
    <source>
        <dbReference type="SAM" id="Phobius"/>
    </source>
</evidence>
<dbReference type="InterPro" id="IPR024079">
    <property type="entry name" value="MetalloPept_cat_dom_sf"/>
</dbReference>
<keyword evidence="6 8" id="KW-0482">Metalloprotease</keyword>
<sequence>MGHAVFAAVLGLAQLTLARGSCFLQGMSYMDPSVSSTVPNGAYMANVELCQSACAANVDCHYFSWYAKTGGCFLLGANAHLISNGGVVSGPKVCPTPEVSENSTGAGAEVLNQTADYAKAVEKVQNLAKVMQQTSKDPTVQANAEKVLLAAAAGQLPDRATVNSVLNAATENLDLKEAEKLQVAITVDDLNLIGKDTVGGEEAESGSFGAGAPWTDAVVQYCFDPYIDPTSLQNTKTAMSLIQRAVPGILFRLVKAGTGACQETPSVHITSDKPGCYADIGMNTWTGSSQMNLQSLCSAGVAVHELLHVLGMAHEQARPDRDQYVTVVWENIRQGMKPQFDIQSNADTARPYDPSSIMHYGQYEFSGTGRPTLVLSSKGRSLLASGMIGQRQAMSQTDVAQLRDHYNCKPDSRGIYSECKPVAAQTDLLPILLGVAGVLAAGGVGLYCFFCVCRRKAVFAGTESRPMLRGQRR</sequence>
<evidence type="ECO:0000256" key="6">
    <source>
        <dbReference type="ARBA" id="ARBA00023049"/>
    </source>
</evidence>
<evidence type="ECO:0000256" key="2">
    <source>
        <dbReference type="ARBA" id="ARBA00022723"/>
    </source>
</evidence>
<dbReference type="InterPro" id="IPR003609">
    <property type="entry name" value="Pan_app"/>
</dbReference>
<evidence type="ECO:0000256" key="7">
    <source>
        <dbReference type="ARBA" id="ARBA00023157"/>
    </source>
</evidence>
<dbReference type="Proteomes" id="UP001178507">
    <property type="component" value="Unassembled WGS sequence"/>
</dbReference>
<protein>
    <recommendedName>
        <fullName evidence="9">Metalloendopeptidase</fullName>
        <ecNumber evidence="9">3.4.24.-</ecNumber>
    </recommendedName>
</protein>
<keyword evidence="10" id="KW-0812">Transmembrane</keyword>
<dbReference type="Gene3D" id="3.50.4.10">
    <property type="entry name" value="Hepatocyte Growth Factor"/>
    <property type="match status" value="1"/>
</dbReference>
<evidence type="ECO:0000256" key="1">
    <source>
        <dbReference type="ARBA" id="ARBA00022670"/>
    </source>
</evidence>
<feature type="binding site" evidence="8">
    <location>
        <position position="314"/>
    </location>
    <ligand>
        <name>Zn(2+)</name>
        <dbReference type="ChEBI" id="CHEBI:29105"/>
        <note>catalytic</note>
    </ligand>
</feature>
<feature type="signal peptide" evidence="9">
    <location>
        <begin position="1"/>
        <end position="18"/>
    </location>
</feature>
<evidence type="ECO:0000256" key="3">
    <source>
        <dbReference type="ARBA" id="ARBA00022737"/>
    </source>
</evidence>
<dbReference type="EMBL" id="CAUJNA010000002">
    <property type="protein sequence ID" value="CAJ1370133.1"/>
    <property type="molecule type" value="Genomic_DNA"/>
</dbReference>
<dbReference type="EC" id="3.4.24.-" evidence="9"/>
<feature type="transmembrane region" description="Helical" evidence="10">
    <location>
        <begin position="428"/>
        <end position="450"/>
    </location>
</feature>
<dbReference type="SUPFAM" id="SSF55486">
    <property type="entry name" value="Metalloproteases ('zincins'), catalytic domain"/>
    <property type="match status" value="1"/>
</dbReference>
<name>A0AA36HJC7_9DINO</name>
<dbReference type="SMART" id="SM00235">
    <property type="entry name" value="ZnMc"/>
    <property type="match status" value="1"/>
</dbReference>
<dbReference type="PROSITE" id="PS50948">
    <property type="entry name" value="PAN"/>
    <property type="match status" value="1"/>
</dbReference>
<comment type="caution">
    <text evidence="13">The sequence shown here is derived from an EMBL/GenBank/DDBJ whole genome shotgun (WGS) entry which is preliminary data.</text>
</comment>
<keyword evidence="1 8" id="KW-0645">Protease</keyword>
<dbReference type="GO" id="GO:0006508">
    <property type="term" value="P:proteolysis"/>
    <property type="evidence" value="ECO:0007669"/>
    <property type="project" value="UniProtKB-KW"/>
</dbReference>
<feature type="chain" id="PRO_5041481696" description="Metalloendopeptidase" evidence="9">
    <location>
        <begin position="19"/>
        <end position="473"/>
    </location>
</feature>
<dbReference type="SMART" id="SM00223">
    <property type="entry name" value="APPLE"/>
    <property type="match status" value="1"/>
</dbReference>
<gene>
    <name evidence="13" type="ORF">EVOR1521_LOCUS774</name>
</gene>
<comment type="caution">
    <text evidence="8">Lacks conserved residue(s) required for the propagation of feature annotation.</text>
</comment>
<keyword evidence="2 8" id="KW-0479">Metal-binding</keyword>
<evidence type="ECO:0000256" key="8">
    <source>
        <dbReference type="PROSITE-ProRule" id="PRU01211"/>
    </source>
</evidence>
<proteinExistence type="predicted"/>
<reference evidence="13" key="1">
    <citation type="submission" date="2023-08" db="EMBL/GenBank/DDBJ databases">
        <authorList>
            <person name="Chen Y."/>
            <person name="Shah S."/>
            <person name="Dougan E. K."/>
            <person name="Thang M."/>
            <person name="Chan C."/>
        </authorList>
    </citation>
    <scope>NUCLEOTIDE SEQUENCE</scope>
</reference>
<dbReference type="GO" id="GO:0008270">
    <property type="term" value="F:zinc ion binding"/>
    <property type="evidence" value="ECO:0007669"/>
    <property type="project" value="UniProtKB-UniRule"/>
</dbReference>
<dbReference type="SUPFAM" id="SSF57414">
    <property type="entry name" value="Hairpin loop containing domain-like"/>
    <property type="match status" value="1"/>
</dbReference>
<keyword evidence="5 8" id="KW-0862">Zinc</keyword>
<feature type="active site" evidence="8">
    <location>
        <position position="305"/>
    </location>
</feature>
<keyword evidence="9" id="KW-0732">Signal</keyword>
<accession>A0AA36HJC7</accession>
<dbReference type="GO" id="GO:0004222">
    <property type="term" value="F:metalloendopeptidase activity"/>
    <property type="evidence" value="ECO:0007669"/>
    <property type="project" value="UniProtKB-UniRule"/>
</dbReference>
<dbReference type="Gene3D" id="3.40.390.10">
    <property type="entry name" value="Collagenase (Catalytic Domain)"/>
    <property type="match status" value="1"/>
</dbReference>
<evidence type="ECO:0000256" key="4">
    <source>
        <dbReference type="ARBA" id="ARBA00022801"/>
    </source>
</evidence>
<evidence type="ECO:0000259" key="12">
    <source>
        <dbReference type="PROSITE" id="PS51864"/>
    </source>
</evidence>
<organism evidence="13 14">
    <name type="scientific">Effrenium voratum</name>
    <dbReference type="NCBI Taxonomy" id="2562239"/>
    <lineage>
        <taxon>Eukaryota</taxon>
        <taxon>Sar</taxon>
        <taxon>Alveolata</taxon>
        <taxon>Dinophyceae</taxon>
        <taxon>Suessiales</taxon>
        <taxon>Symbiodiniaceae</taxon>
        <taxon>Effrenium</taxon>
    </lineage>
</organism>
<dbReference type="Pfam" id="PF01400">
    <property type="entry name" value="Astacin"/>
    <property type="match status" value="1"/>
</dbReference>
<keyword evidence="3" id="KW-0677">Repeat</keyword>
<dbReference type="Pfam" id="PF00024">
    <property type="entry name" value="PAN_1"/>
    <property type="match status" value="1"/>
</dbReference>
<dbReference type="InterPro" id="IPR000177">
    <property type="entry name" value="Apple"/>
</dbReference>
<dbReference type="CDD" id="cd01100">
    <property type="entry name" value="APPLE_Factor_XI_like"/>
    <property type="match status" value="1"/>
</dbReference>